<dbReference type="PANTHER" id="PTHR47534">
    <property type="entry name" value="YALI0E05731P"/>
    <property type="match status" value="1"/>
</dbReference>
<comment type="caution">
    <text evidence="2">The sequence shown here is derived from an EMBL/GenBank/DDBJ whole genome shotgun (WGS) entry which is preliminary data.</text>
</comment>
<dbReference type="Proteomes" id="UP000619260">
    <property type="component" value="Unassembled WGS sequence"/>
</dbReference>
<keyword evidence="1" id="KW-0560">Oxidoreductase</keyword>
<dbReference type="GO" id="GO:0016491">
    <property type="term" value="F:oxidoreductase activity"/>
    <property type="evidence" value="ECO:0007669"/>
    <property type="project" value="UniProtKB-KW"/>
</dbReference>
<dbReference type="Gene3D" id="3.40.50.720">
    <property type="entry name" value="NAD(P)-binding Rossmann-like Domain"/>
    <property type="match status" value="1"/>
</dbReference>
<reference evidence="2" key="1">
    <citation type="submission" date="2021-01" db="EMBL/GenBank/DDBJ databases">
        <title>Whole genome shotgun sequence of Virgisporangium aliadipatigenens NBRC 105644.</title>
        <authorList>
            <person name="Komaki H."/>
            <person name="Tamura T."/>
        </authorList>
    </citation>
    <scope>NUCLEOTIDE SEQUENCE</scope>
    <source>
        <strain evidence="2">NBRC 105644</strain>
    </source>
</reference>
<evidence type="ECO:0008006" key="4">
    <source>
        <dbReference type="Google" id="ProtNLM"/>
    </source>
</evidence>
<dbReference type="AlphaFoldDB" id="A0A8J4DN49"/>
<evidence type="ECO:0000313" key="2">
    <source>
        <dbReference type="EMBL" id="GIJ43451.1"/>
    </source>
</evidence>
<protein>
    <recommendedName>
        <fullName evidence="4">Oxidoreductase</fullName>
    </recommendedName>
</protein>
<dbReference type="EMBL" id="BOPF01000002">
    <property type="protein sequence ID" value="GIJ43451.1"/>
    <property type="molecule type" value="Genomic_DNA"/>
</dbReference>
<gene>
    <name evidence="2" type="ORF">Val02_03370</name>
</gene>
<dbReference type="SUPFAM" id="SSF51735">
    <property type="entry name" value="NAD(P)-binding Rossmann-fold domains"/>
    <property type="match status" value="1"/>
</dbReference>
<dbReference type="InterPro" id="IPR036291">
    <property type="entry name" value="NAD(P)-bd_dom_sf"/>
</dbReference>
<evidence type="ECO:0000256" key="1">
    <source>
        <dbReference type="ARBA" id="ARBA00023002"/>
    </source>
</evidence>
<evidence type="ECO:0000313" key="3">
    <source>
        <dbReference type="Proteomes" id="UP000619260"/>
    </source>
</evidence>
<name>A0A8J4DN49_9ACTN</name>
<accession>A0A8J4DN49</accession>
<organism evidence="2 3">
    <name type="scientific">Virgisporangium aliadipatigenens</name>
    <dbReference type="NCBI Taxonomy" id="741659"/>
    <lineage>
        <taxon>Bacteria</taxon>
        <taxon>Bacillati</taxon>
        <taxon>Actinomycetota</taxon>
        <taxon>Actinomycetes</taxon>
        <taxon>Micromonosporales</taxon>
        <taxon>Micromonosporaceae</taxon>
        <taxon>Virgisporangium</taxon>
    </lineage>
</organism>
<dbReference type="PANTHER" id="PTHR47534:SF3">
    <property type="entry name" value="ALCOHOL DEHYDROGENASE-LIKE C-TERMINAL DOMAIN-CONTAINING PROTEIN"/>
    <property type="match status" value="1"/>
</dbReference>
<dbReference type="InterPro" id="IPR052228">
    <property type="entry name" value="Sec_Metab_Biosynth_Oxidored"/>
</dbReference>
<dbReference type="RefSeq" id="WP_203897028.1">
    <property type="nucleotide sequence ID" value="NZ_BOPF01000002.1"/>
</dbReference>
<sequence length="291" mass="30513">MKRDRTLTWQPASRADLTGLNVAVVGGTGGIGRALSRSLAGRGARVLVVGRTFRDAGVPGIEFLRADLELLREAARVGTALPAETLDQVIFTSGIMAAPVREETAEGLERDLAVSYLSRFVILRGVADRLGTGRPAGSPRPRAFVMGFPGGGQAGDPADLNAERSYKAMAVHLNTVAANEALVLDAVRRYPHVDAFGLNPGWVKTGIRGNLLGDGSLKHRLLEAAISPLSISAGTYARRVAPLLVSPDLTGRSGAMFDNRGRAILASPGLTAERVAAFMAASAELVAVRQG</sequence>
<proteinExistence type="predicted"/>
<keyword evidence="3" id="KW-1185">Reference proteome</keyword>